<dbReference type="AlphaFoldDB" id="A0A090Q5U7"/>
<dbReference type="RefSeq" id="WP_042279246.1">
    <property type="nucleotide sequence ID" value="NZ_BBML01000006.1"/>
</dbReference>
<comment type="caution">
    <text evidence="1">The sequence shown here is derived from an EMBL/GenBank/DDBJ whole genome shotgun (WGS) entry which is preliminary data.</text>
</comment>
<accession>A0A090Q5U7</accession>
<accession>A0A2S7TBS7</accession>
<dbReference type="eggNOG" id="ENOG50305MH">
    <property type="taxonomic scope" value="Bacteria"/>
</dbReference>
<dbReference type="EMBL" id="BBML01000006">
    <property type="protein sequence ID" value="GAK97557.1"/>
    <property type="molecule type" value="Genomic_DNA"/>
</dbReference>
<dbReference type="Proteomes" id="UP000029221">
    <property type="component" value="Unassembled WGS sequence"/>
</dbReference>
<evidence type="ECO:0000313" key="2">
    <source>
        <dbReference type="Proteomes" id="UP000029221"/>
    </source>
</evidence>
<organism evidence="1 2">
    <name type="scientific">Nonlabens tegetincola</name>
    <dbReference type="NCBI Taxonomy" id="323273"/>
    <lineage>
        <taxon>Bacteria</taxon>
        <taxon>Pseudomonadati</taxon>
        <taxon>Bacteroidota</taxon>
        <taxon>Flavobacteriia</taxon>
        <taxon>Flavobacteriales</taxon>
        <taxon>Flavobacteriaceae</taxon>
        <taxon>Nonlabens</taxon>
    </lineage>
</organism>
<protein>
    <submittedName>
        <fullName evidence="1">Uncharacterized protein</fullName>
    </submittedName>
</protein>
<sequence length="160" mass="18780">MSNNSTNKKRKVLGGNIIIVFLASLPYLFHFYQFVDAEDYVDSDFVNSLTEPFGGDLYVALWVFFQKLFPFLITLIWFLTCKHWWYHAILIPMGMYAIQVYTVLDPSIEFVDQRDLYFMVPVVIGAIFLSYTARDIVRARLDEQGSKLDEEMHKPSDKWI</sequence>
<name>A0A090Q5U7_9FLAO</name>
<keyword evidence="2" id="KW-1185">Reference proteome</keyword>
<dbReference type="OrthoDB" id="1446731at2"/>
<gene>
    <name evidence="1" type="ORF">JCM19294_93</name>
</gene>
<reference evidence="1" key="1">
    <citation type="journal article" date="2014" name="Genome Announc.">
        <title>Draft Genome Sequences of Marine Flavobacterium Nonlabens Strains NR17, NR24, NR27, NR32, NR33, and Ara13.</title>
        <authorList>
            <person name="Nakanishi M."/>
            <person name="Meirelles P."/>
            <person name="Suzuki R."/>
            <person name="Takatani N."/>
            <person name="Mino S."/>
            <person name="Suda W."/>
            <person name="Oshima K."/>
            <person name="Hattori M."/>
            <person name="Ohkuma M."/>
            <person name="Hosokawa M."/>
            <person name="Miyashita K."/>
            <person name="Thompson F.L."/>
            <person name="Niwa A."/>
            <person name="Sawabe T."/>
            <person name="Sawabe T."/>
        </authorList>
    </citation>
    <scope>NUCLEOTIDE SEQUENCE [LARGE SCALE GENOMIC DNA]</scope>
    <source>
        <strain evidence="1">JCM 19294</strain>
    </source>
</reference>
<dbReference type="STRING" id="319236.BST91_05995"/>
<proteinExistence type="predicted"/>
<evidence type="ECO:0000313" key="1">
    <source>
        <dbReference type="EMBL" id="GAK97557.1"/>
    </source>
</evidence>